<evidence type="ECO:0000313" key="3">
    <source>
        <dbReference type="Proteomes" id="UP000382577"/>
    </source>
</evidence>
<dbReference type="AlphaFoldDB" id="A0A5E4VHF6"/>
<protein>
    <submittedName>
        <fullName evidence="2">Uncharacterized protein</fullName>
    </submittedName>
</protein>
<name>A0A5E4VHF6_9BURK</name>
<reference evidence="2 3" key="1">
    <citation type="submission" date="2019-08" db="EMBL/GenBank/DDBJ databases">
        <authorList>
            <person name="Peeters C."/>
        </authorList>
    </citation>
    <scope>NUCLEOTIDE SEQUENCE [LARGE SCALE GENOMIC DNA]</scope>
    <source>
        <strain evidence="2 3">LMG 31113</strain>
    </source>
</reference>
<dbReference type="EMBL" id="CABPRW010000005">
    <property type="protein sequence ID" value="VVE11702.1"/>
    <property type="molecule type" value="Genomic_DNA"/>
</dbReference>
<evidence type="ECO:0000313" key="2">
    <source>
        <dbReference type="EMBL" id="VVE11702.1"/>
    </source>
</evidence>
<gene>
    <name evidence="2" type="ORF">PFI31113_02642</name>
</gene>
<organism evidence="2 3">
    <name type="scientific">Pandoraea fibrosis</name>
    <dbReference type="NCBI Taxonomy" id="1891094"/>
    <lineage>
        <taxon>Bacteria</taxon>
        <taxon>Pseudomonadati</taxon>
        <taxon>Pseudomonadota</taxon>
        <taxon>Betaproteobacteria</taxon>
        <taxon>Burkholderiales</taxon>
        <taxon>Burkholderiaceae</taxon>
        <taxon>Pandoraea</taxon>
    </lineage>
</organism>
<sequence>MKYPQRSASLPGAAFVMWAIRSTPAHFLIDSSNFAMKNAMANSPRLQRDPTCRFNTHNAAKTPPSPAVPGFRARPAKPASMG</sequence>
<dbReference type="Proteomes" id="UP000382577">
    <property type="component" value="Unassembled WGS sequence"/>
</dbReference>
<feature type="region of interest" description="Disordered" evidence="1">
    <location>
        <begin position="54"/>
        <end position="82"/>
    </location>
</feature>
<accession>A0A5E4VHF6</accession>
<proteinExistence type="predicted"/>
<evidence type="ECO:0000256" key="1">
    <source>
        <dbReference type="SAM" id="MobiDB-lite"/>
    </source>
</evidence>